<evidence type="ECO:0000313" key="3">
    <source>
        <dbReference type="Proteomes" id="UP000606274"/>
    </source>
</evidence>
<gene>
    <name evidence="2" type="ORF">HF521_004928</name>
</gene>
<evidence type="ECO:0000256" key="1">
    <source>
        <dbReference type="SAM" id="MobiDB-lite"/>
    </source>
</evidence>
<feature type="compositionally biased region" description="Basic and acidic residues" evidence="1">
    <location>
        <begin position="59"/>
        <end position="70"/>
    </location>
</feature>
<feature type="region of interest" description="Disordered" evidence="1">
    <location>
        <begin position="1"/>
        <end position="83"/>
    </location>
</feature>
<proteinExistence type="predicted"/>
<protein>
    <submittedName>
        <fullName evidence="2">Uncharacterized protein</fullName>
    </submittedName>
</protein>
<dbReference type="AlphaFoldDB" id="A0A8T0B179"/>
<name>A0A8T0B179_SILME</name>
<accession>A0A8T0B179</accession>
<dbReference type="EMBL" id="JABFDY010000014">
    <property type="protein sequence ID" value="KAF7698418.1"/>
    <property type="molecule type" value="Genomic_DNA"/>
</dbReference>
<sequence length="83" mass="9126">MGLDKDGSDSEDESEKDNQSTSPVKKPHLSTEAKSVPAWKNPDDEDVSPPAIRLPLSPLKEERKDSEAVRTDGLASRWLPSLI</sequence>
<reference evidence="2" key="1">
    <citation type="submission" date="2020-08" db="EMBL/GenBank/DDBJ databases">
        <title>Chromosome-level assembly of Southern catfish (Silurus meridionalis) provides insights into visual adaptation to the nocturnal and benthic lifestyles.</title>
        <authorList>
            <person name="Zhang Y."/>
            <person name="Wang D."/>
            <person name="Peng Z."/>
        </authorList>
    </citation>
    <scope>NUCLEOTIDE SEQUENCE</scope>
    <source>
        <strain evidence="2">SWU-2019-XX</strain>
        <tissue evidence="2">Muscle</tissue>
    </source>
</reference>
<evidence type="ECO:0000313" key="2">
    <source>
        <dbReference type="EMBL" id="KAF7698418.1"/>
    </source>
</evidence>
<comment type="caution">
    <text evidence="2">The sequence shown here is derived from an EMBL/GenBank/DDBJ whole genome shotgun (WGS) entry which is preliminary data.</text>
</comment>
<organism evidence="2 3">
    <name type="scientific">Silurus meridionalis</name>
    <name type="common">Southern catfish</name>
    <name type="synonym">Silurus soldatovi meridionalis</name>
    <dbReference type="NCBI Taxonomy" id="175797"/>
    <lineage>
        <taxon>Eukaryota</taxon>
        <taxon>Metazoa</taxon>
        <taxon>Chordata</taxon>
        <taxon>Craniata</taxon>
        <taxon>Vertebrata</taxon>
        <taxon>Euteleostomi</taxon>
        <taxon>Actinopterygii</taxon>
        <taxon>Neopterygii</taxon>
        <taxon>Teleostei</taxon>
        <taxon>Ostariophysi</taxon>
        <taxon>Siluriformes</taxon>
        <taxon>Siluridae</taxon>
        <taxon>Silurus</taxon>
    </lineage>
</organism>
<dbReference type="Proteomes" id="UP000606274">
    <property type="component" value="Unassembled WGS sequence"/>
</dbReference>
<keyword evidence="3" id="KW-1185">Reference proteome</keyword>